<dbReference type="Proteomes" id="UP001327560">
    <property type="component" value="Chromosome 8"/>
</dbReference>
<sequence length="176" mass="20175">MELDDNLHQELLGSDDAEKKRVASLRALVEDQNPAAKEVDNLAIRRFLRARDQDIDKASTQFLKYLKWRSTFVPNGFVSKSQIKNEIAHKEAFAQGQDKSGRPIIVYFAAKHFCANRDLDEYKRFSVYFLDALCARMPRGQEKFTCIADLNGWGYSNCDIRGYLAAIDILQKSLFS</sequence>
<dbReference type="EMBL" id="CP136897">
    <property type="protein sequence ID" value="WOL17977.1"/>
    <property type="molecule type" value="Genomic_DNA"/>
</dbReference>
<protein>
    <recommendedName>
        <fullName evidence="1">CRAL-TRIO domain-containing protein</fullName>
    </recommendedName>
</protein>
<name>A0AAQ3L2S2_9LILI</name>
<dbReference type="Gene3D" id="3.40.525.10">
    <property type="entry name" value="CRAL-TRIO lipid binding domain"/>
    <property type="match status" value="1"/>
</dbReference>
<dbReference type="SUPFAM" id="SSF52087">
    <property type="entry name" value="CRAL/TRIO domain"/>
    <property type="match status" value="1"/>
</dbReference>
<gene>
    <name evidence="2" type="ORF">Cni_G26770</name>
</gene>
<dbReference type="InterPro" id="IPR036273">
    <property type="entry name" value="CRAL/TRIO_N_dom_sf"/>
</dbReference>
<feature type="domain" description="CRAL-TRIO" evidence="1">
    <location>
        <begin position="92"/>
        <end position="172"/>
    </location>
</feature>
<dbReference type="Pfam" id="PF00650">
    <property type="entry name" value="CRAL_TRIO"/>
    <property type="match status" value="1"/>
</dbReference>
<dbReference type="PANTHER" id="PTHR46277:SF3">
    <property type="entry name" value="BINDING PROTEIN, PUTATIVE-RELATED"/>
    <property type="match status" value="1"/>
</dbReference>
<dbReference type="CDD" id="cd00170">
    <property type="entry name" value="SEC14"/>
    <property type="match status" value="1"/>
</dbReference>
<dbReference type="InterPro" id="IPR001251">
    <property type="entry name" value="CRAL-TRIO_dom"/>
</dbReference>
<dbReference type="AlphaFoldDB" id="A0AAQ3L2S2"/>
<proteinExistence type="predicted"/>
<evidence type="ECO:0000313" key="2">
    <source>
        <dbReference type="EMBL" id="WOL17977.1"/>
    </source>
</evidence>
<keyword evidence="3" id="KW-1185">Reference proteome</keyword>
<dbReference type="PANTHER" id="PTHR46277">
    <property type="entry name" value="OS03G0850700 PROTEIN"/>
    <property type="match status" value="1"/>
</dbReference>
<organism evidence="2 3">
    <name type="scientific">Canna indica</name>
    <name type="common">Indian-shot</name>
    <dbReference type="NCBI Taxonomy" id="4628"/>
    <lineage>
        <taxon>Eukaryota</taxon>
        <taxon>Viridiplantae</taxon>
        <taxon>Streptophyta</taxon>
        <taxon>Embryophyta</taxon>
        <taxon>Tracheophyta</taxon>
        <taxon>Spermatophyta</taxon>
        <taxon>Magnoliopsida</taxon>
        <taxon>Liliopsida</taxon>
        <taxon>Zingiberales</taxon>
        <taxon>Cannaceae</taxon>
        <taxon>Canna</taxon>
    </lineage>
</organism>
<dbReference type="SUPFAM" id="SSF46938">
    <property type="entry name" value="CRAL/TRIO N-terminal domain"/>
    <property type="match status" value="1"/>
</dbReference>
<accession>A0AAQ3L2S2</accession>
<evidence type="ECO:0000313" key="3">
    <source>
        <dbReference type="Proteomes" id="UP001327560"/>
    </source>
</evidence>
<dbReference type="InterPro" id="IPR036865">
    <property type="entry name" value="CRAL-TRIO_dom_sf"/>
</dbReference>
<reference evidence="2 3" key="1">
    <citation type="submission" date="2023-10" db="EMBL/GenBank/DDBJ databases">
        <title>Chromosome-scale genome assembly provides insights into flower coloration mechanisms of Canna indica.</title>
        <authorList>
            <person name="Li C."/>
        </authorList>
    </citation>
    <scope>NUCLEOTIDE SEQUENCE [LARGE SCALE GENOMIC DNA]</scope>
    <source>
        <tissue evidence="2">Flower</tissue>
    </source>
</reference>
<evidence type="ECO:0000259" key="1">
    <source>
        <dbReference type="Pfam" id="PF00650"/>
    </source>
</evidence>